<accession>A0A1R1ERM2</accession>
<evidence type="ECO:0000256" key="1">
    <source>
        <dbReference type="SAM" id="SignalP"/>
    </source>
</evidence>
<evidence type="ECO:0000313" key="3">
    <source>
        <dbReference type="EMBL" id="OMF54441.1"/>
    </source>
</evidence>
<dbReference type="AlphaFoldDB" id="A0A1R1ERM2"/>
<dbReference type="SUPFAM" id="SSF55383">
    <property type="entry name" value="Copper amine oxidase, domain N"/>
    <property type="match status" value="1"/>
</dbReference>
<dbReference type="EMBL" id="MRTP01000003">
    <property type="protein sequence ID" value="OMF54441.1"/>
    <property type="molecule type" value="Genomic_DNA"/>
</dbReference>
<proteinExistence type="predicted"/>
<dbReference type="STRING" id="297318.BK138_14785"/>
<gene>
    <name evidence="3" type="ORF">BK138_14785</name>
</gene>
<organism evidence="3 4">
    <name type="scientific">Paenibacillus rhizosphaerae</name>
    <dbReference type="NCBI Taxonomy" id="297318"/>
    <lineage>
        <taxon>Bacteria</taxon>
        <taxon>Bacillati</taxon>
        <taxon>Bacillota</taxon>
        <taxon>Bacilli</taxon>
        <taxon>Bacillales</taxon>
        <taxon>Paenibacillaceae</taxon>
        <taxon>Paenibacillus</taxon>
    </lineage>
</organism>
<dbReference type="Pfam" id="PF07833">
    <property type="entry name" value="Cu_amine_oxidN1"/>
    <property type="match status" value="1"/>
</dbReference>
<name>A0A1R1ERM2_9BACL</name>
<dbReference type="InterPro" id="IPR012854">
    <property type="entry name" value="Cu_amine_oxidase-like_N"/>
</dbReference>
<feature type="chain" id="PRO_5038632219" evidence="1">
    <location>
        <begin position="29"/>
        <end position="662"/>
    </location>
</feature>
<evidence type="ECO:0000313" key="4">
    <source>
        <dbReference type="Proteomes" id="UP000187172"/>
    </source>
</evidence>
<keyword evidence="4" id="KW-1185">Reference proteome</keyword>
<evidence type="ECO:0000259" key="2">
    <source>
        <dbReference type="Pfam" id="PF07833"/>
    </source>
</evidence>
<feature type="signal peptide" evidence="1">
    <location>
        <begin position="1"/>
        <end position="28"/>
    </location>
</feature>
<reference evidence="3 4" key="1">
    <citation type="submission" date="2016-11" db="EMBL/GenBank/DDBJ databases">
        <title>Paenibacillus species isolates.</title>
        <authorList>
            <person name="Beno S.M."/>
        </authorList>
    </citation>
    <scope>NUCLEOTIDE SEQUENCE [LARGE SCALE GENOMIC DNA]</scope>
    <source>
        <strain evidence="3 4">FSL R5-0378</strain>
    </source>
</reference>
<sequence length="662" mass="71644">MNLNVTWKRRLSTIALGALMMGAVPAFGHQTASADGAQQLQIKDIAGKNTYLMSDGSMWSMVDGNRTIYTKGSVDEISGNVYEGLGITRDGRLVEWDIGMKPHVVEGKSGIKQVSGPYRLQADGTVWAGDSKLKNLSDITLIGYGEKDFAALTQSGELLFKDPYKTDQYKKVGTVNNAGSVKSMAVHDDRVALLYTGGEVVVYQMSNFDDNGRVIPVTVATDAVHISYVSAEPTDVLIVTRKDGTVWQTGEYSNRWKLTTQVQGLSNVVKTAVDAYKDDLTEGIYAQRADGTWVISKDGEVQPVEVPAVKAVSMSVSDKKPYVGDAVQVDIQETYTNGAKLKVPLKEAQLDMDKPYLLKVQPDGKLKAAGVGETKLTVTSGSVSSSVTVTVSLRDPLKYAKLVKGTVYLPAKTVFKALGGTAEVSGGNWNAALGDAKLSFKAGSQAAQFNGSHLTLKASPIIDKGETYIPASLLADTLGAKVTWDAQWRQAEVALGQGKMTIVSQDTAGLIKKAMQGSLAKFIGKTYWVNDFDGWERFSKVTVTDVLPTDTGSFVVVFKSAAGKTLKSYAMNTSEVTQLFADSTYFLKYDPYTKYKWSSSVWSQIKAGNVTLGMTKEQVLLSWGNPAAKDIQSVNGTKIETWGWSNYDVVSFIDGKVTLIIM</sequence>
<comment type="caution">
    <text evidence="3">The sequence shown here is derived from an EMBL/GenBank/DDBJ whole genome shotgun (WGS) entry which is preliminary data.</text>
</comment>
<dbReference type="Gene3D" id="2.60.40.1080">
    <property type="match status" value="1"/>
</dbReference>
<dbReference type="Proteomes" id="UP000187172">
    <property type="component" value="Unassembled WGS sequence"/>
</dbReference>
<protein>
    <submittedName>
        <fullName evidence="3">Copper amine oxidase</fullName>
    </submittedName>
</protein>
<keyword evidence="1" id="KW-0732">Signal</keyword>
<feature type="domain" description="Copper amine oxidase-like N-terminal" evidence="2">
    <location>
        <begin position="402"/>
        <end position="490"/>
    </location>
</feature>
<dbReference type="Gene3D" id="3.30.457.10">
    <property type="entry name" value="Copper amine oxidase-like, N-terminal domain"/>
    <property type="match status" value="1"/>
</dbReference>
<dbReference type="InterPro" id="IPR036582">
    <property type="entry name" value="Mao_N_sf"/>
</dbReference>